<dbReference type="Proteomes" id="UP001415857">
    <property type="component" value="Unassembled WGS sequence"/>
</dbReference>
<dbReference type="PANTHER" id="PTHR33474:SF2">
    <property type="entry name" value="TRANSMEMBRANE PROTEIN"/>
    <property type="match status" value="1"/>
</dbReference>
<sequence length="129" mass="13674">MAFEKETVASRRSTLGAVFIVVVMVAVAAAAATGVSKDGGANGSVWQLHIGPVRRPESMIHITGPCGLLGYASFTNAFCFDTQTTTEGDWEMQLINGRMDVEVNDYPGSGANNRHTPKPPQLGRSCGDC</sequence>
<reference evidence="2 3" key="1">
    <citation type="journal article" date="2024" name="Plant J.">
        <title>Genome sequences and population genomics reveal climatic adaptation and genomic divergence between two closely related sweetgum species.</title>
        <authorList>
            <person name="Xu W.Q."/>
            <person name="Ren C.Q."/>
            <person name="Zhang X.Y."/>
            <person name="Comes H.P."/>
            <person name="Liu X.H."/>
            <person name="Li Y.G."/>
            <person name="Kettle C.J."/>
            <person name="Jalonen R."/>
            <person name="Gaisberger H."/>
            <person name="Ma Y.Z."/>
            <person name="Qiu Y.X."/>
        </authorList>
    </citation>
    <scope>NUCLEOTIDE SEQUENCE [LARGE SCALE GENOMIC DNA]</scope>
    <source>
        <strain evidence="2">Hangzhou</strain>
    </source>
</reference>
<dbReference type="EMBL" id="JBBPBK010000009">
    <property type="protein sequence ID" value="KAK9278089.1"/>
    <property type="molecule type" value="Genomic_DNA"/>
</dbReference>
<evidence type="ECO:0000256" key="1">
    <source>
        <dbReference type="SAM" id="MobiDB-lite"/>
    </source>
</evidence>
<dbReference type="PANTHER" id="PTHR33474">
    <property type="entry name" value="TRANSMEMBRANE PROTEIN"/>
    <property type="match status" value="1"/>
</dbReference>
<protein>
    <submittedName>
        <fullName evidence="2">Uncharacterized protein</fullName>
    </submittedName>
</protein>
<comment type="caution">
    <text evidence="2">The sequence shown here is derived from an EMBL/GenBank/DDBJ whole genome shotgun (WGS) entry which is preliminary data.</text>
</comment>
<accession>A0AAP0RI84</accession>
<proteinExistence type="predicted"/>
<feature type="region of interest" description="Disordered" evidence="1">
    <location>
        <begin position="107"/>
        <end position="129"/>
    </location>
</feature>
<keyword evidence="3" id="KW-1185">Reference proteome</keyword>
<organism evidence="2 3">
    <name type="scientific">Liquidambar formosana</name>
    <name type="common">Formosan gum</name>
    <dbReference type="NCBI Taxonomy" id="63359"/>
    <lineage>
        <taxon>Eukaryota</taxon>
        <taxon>Viridiplantae</taxon>
        <taxon>Streptophyta</taxon>
        <taxon>Embryophyta</taxon>
        <taxon>Tracheophyta</taxon>
        <taxon>Spermatophyta</taxon>
        <taxon>Magnoliopsida</taxon>
        <taxon>eudicotyledons</taxon>
        <taxon>Gunneridae</taxon>
        <taxon>Pentapetalae</taxon>
        <taxon>Saxifragales</taxon>
        <taxon>Altingiaceae</taxon>
        <taxon>Liquidambar</taxon>
    </lineage>
</organism>
<evidence type="ECO:0000313" key="3">
    <source>
        <dbReference type="Proteomes" id="UP001415857"/>
    </source>
</evidence>
<name>A0AAP0RI84_LIQFO</name>
<evidence type="ECO:0000313" key="2">
    <source>
        <dbReference type="EMBL" id="KAK9278089.1"/>
    </source>
</evidence>
<gene>
    <name evidence="2" type="ORF">L1049_027647</name>
</gene>
<dbReference type="AlphaFoldDB" id="A0AAP0RI84"/>